<name>A0A4Z2HCG3_9TELE</name>
<organism evidence="2 3">
    <name type="scientific">Liparis tanakae</name>
    <name type="common">Tanaka's snailfish</name>
    <dbReference type="NCBI Taxonomy" id="230148"/>
    <lineage>
        <taxon>Eukaryota</taxon>
        <taxon>Metazoa</taxon>
        <taxon>Chordata</taxon>
        <taxon>Craniata</taxon>
        <taxon>Vertebrata</taxon>
        <taxon>Euteleostomi</taxon>
        <taxon>Actinopterygii</taxon>
        <taxon>Neopterygii</taxon>
        <taxon>Teleostei</taxon>
        <taxon>Neoteleostei</taxon>
        <taxon>Acanthomorphata</taxon>
        <taxon>Eupercaria</taxon>
        <taxon>Perciformes</taxon>
        <taxon>Cottioidei</taxon>
        <taxon>Cottales</taxon>
        <taxon>Liparidae</taxon>
        <taxon>Liparis</taxon>
    </lineage>
</organism>
<evidence type="ECO:0000313" key="3">
    <source>
        <dbReference type="Proteomes" id="UP000314294"/>
    </source>
</evidence>
<comment type="caution">
    <text evidence="2">The sequence shown here is derived from an EMBL/GenBank/DDBJ whole genome shotgun (WGS) entry which is preliminary data.</text>
</comment>
<keyword evidence="3" id="KW-1185">Reference proteome</keyword>
<evidence type="ECO:0000313" key="2">
    <source>
        <dbReference type="EMBL" id="TNN63519.1"/>
    </source>
</evidence>
<dbReference type="Proteomes" id="UP000314294">
    <property type="component" value="Unassembled WGS sequence"/>
</dbReference>
<proteinExistence type="predicted"/>
<feature type="region of interest" description="Disordered" evidence="1">
    <location>
        <begin position="1"/>
        <end position="47"/>
    </location>
</feature>
<dbReference type="AlphaFoldDB" id="A0A4Z2HCG3"/>
<dbReference type="EMBL" id="SRLO01000271">
    <property type="protein sequence ID" value="TNN63519.1"/>
    <property type="molecule type" value="Genomic_DNA"/>
</dbReference>
<evidence type="ECO:0000256" key="1">
    <source>
        <dbReference type="SAM" id="MobiDB-lite"/>
    </source>
</evidence>
<feature type="compositionally biased region" description="Basic and acidic residues" evidence="1">
    <location>
        <begin position="18"/>
        <end position="27"/>
    </location>
</feature>
<gene>
    <name evidence="2" type="ORF">EYF80_026261</name>
</gene>
<sequence>MRDFQKAFPGRNVFVPSADKEENRSDAGDPPSPALIRYPYPENHTNPAPGEFNLVVMGRNIDVRGPARGPLVCDRTPQEMLRPQPNDEPQSLIRDRKRNFRGAEISARLFRSFLIECDCLCNL</sequence>
<accession>A0A4Z2HCG3</accession>
<protein>
    <submittedName>
        <fullName evidence="2">Uncharacterized protein</fullName>
    </submittedName>
</protein>
<reference evidence="2 3" key="1">
    <citation type="submission" date="2019-03" db="EMBL/GenBank/DDBJ databases">
        <title>First draft genome of Liparis tanakae, snailfish: a comprehensive survey of snailfish specific genes.</title>
        <authorList>
            <person name="Kim W."/>
            <person name="Song I."/>
            <person name="Jeong J.-H."/>
            <person name="Kim D."/>
            <person name="Kim S."/>
            <person name="Ryu S."/>
            <person name="Song J.Y."/>
            <person name="Lee S.K."/>
        </authorList>
    </citation>
    <scope>NUCLEOTIDE SEQUENCE [LARGE SCALE GENOMIC DNA]</scope>
    <source>
        <tissue evidence="2">Muscle</tissue>
    </source>
</reference>